<name>Q4BVA3_CROWT</name>
<dbReference type="PANTHER" id="PTHR33803">
    <property type="entry name" value="IS1478 TRANSPOSASE"/>
    <property type="match status" value="1"/>
</dbReference>
<dbReference type="KEGG" id="cwa:CwatDRAFT_0544"/>
<dbReference type="PANTHER" id="PTHR33803:SF3">
    <property type="entry name" value="BLL1974 PROTEIN"/>
    <property type="match status" value="1"/>
</dbReference>
<keyword evidence="3" id="KW-1185">Reference proteome</keyword>
<sequence>MYRKEEQPLPPPEKFELPFEGKLSPNNRWVIMAELIPWDDFEEEYAKLFSAEKGAPAKLFRMALGTLIIKEKLRTSDRETIEQIRENPYLQYFIGLNCYQQEPPLESSMLVHFRKRIDGELINKINKKIVKREIDKSDKEVKKKDCLQEKREKIKNKGKLILDATCAPADIKYPTDLGILNQARIETERIIDNLYKPLRVKLRKKPRTSRIIARKEYLKVAKKRKVSYQERRKAIGKQLKYLKKNLGNIEDLIQAGASLENLSKRQKNCLETIKKVYEQQQSMWENNTQSVPQRIVSLTQPHIRPIVRGKVGKPIEFGAKLSVSCVDNYVFLDKISWENFNESCHLKEQVEKYKETFGYYPESVHVDKVYRNIDHRLTGKEEGLMAYYPLNGDASDSTSNKNHGTIHGGTWTQENLEFLEPLKGTEKPANVDREQNPQSVLNFDGQDDYIEIQEPFENNRYFTISLWINPAILNSNFRGFIGKQEEAYRQPGMWVGPSGNELHYDSYDTSGQRYFSILNNFFESKDKWVHIAWVKENTEYKIYRNGELFAMEPAPTNFYTTNTNYWLGRVDNFFQGKITEVRIWNKARTQDEITQDMNHRLTGKEEGLMAYYPLNGDASDSTSNNNHGTIHGGTWTQENLEFLEPLKTNI</sequence>
<accession>Q4BVA3</accession>
<dbReference type="InterPro" id="IPR013320">
    <property type="entry name" value="ConA-like_dom_sf"/>
</dbReference>
<proteinExistence type="predicted"/>
<dbReference type="Pfam" id="PF13385">
    <property type="entry name" value="Laminin_G_3"/>
    <property type="match status" value="1"/>
</dbReference>
<dbReference type="InterPro" id="IPR008490">
    <property type="entry name" value="Transposase_InsH_N"/>
</dbReference>
<evidence type="ECO:0000259" key="1">
    <source>
        <dbReference type="Pfam" id="PF05598"/>
    </source>
</evidence>
<evidence type="ECO:0000313" key="3">
    <source>
        <dbReference type="Proteomes" id="UP000003922"/>
    </source>
</evidence>
<reference evidence="2" key="1">
    <citation type="submission" date="2004-02" db="EMBL/GenBank/DDBJ databases">
        <authorList>
            <consortium name="DOE Joint Genome Institute"/>
        </authorList>
    </citation>
    <scope>NUCLEOTIDE SEQUENCE [LARGE SCALE GENOMIC DNA]</scope>
    <source>
        <strain evidence="2">WH 8501</strain>
    </source>
</reference>
<reference evidence="2" key="3">
    <citation type="submission" date="2016-12" db="EMBL/GenBank/DDBJ databases">
        <title>Annotation of the draft genome assembly of Crocosphaera watsonii WH 8501.</title>
        <authorList>
            <consortium name="US DOE Joint Genome Institute (JGI-ORNL)"/>
            <person name="Larimer F."/>
            <person name="Land M."/>
        </authorList>
    </citation>
    <scope>NUCLEOTIDE SEQUENCE</scope>
    <source>
        <strain evidence="2">WH 8501</strain>
    </source>
</reference>
<reference evidence="2" key="2">
    <citation type="submission" date="2005-06" db="EMBL/GenBank/DDBJ databases">
        <title>Sequencing of the draft genome and assembly of Crocosphaera watsonii WH 8501.</title>
        <authorList>
            <consortium name="US DOE Joint Genome Institute (JGI-PGF)"/>
            <person name="Copeland A."/>
            <person name="Lucas S."/>
            <person name="Lapidus A."/>
            <person name="Barry K."/>
            <person name="Detter C."/>
            <person name="Glavina T."/>
            <person name="Hammon N."/>
            <person name="Israni S."/>
            <person name="Pitluck S."/>
            <person name="Richardson P."/>
        </authorList>
    </citation>
    <scope>NUCLEOTIDE SEQUENCE [LARGE SCALE GENOMIC DNA]</scope>
    <source>
        <strain evidence="2">WH 8501</strain>
    </source>
</reference>
<gene>
    <name evidence="2" type="ORF">CwatDRAFT_0544</name>
</gene>
<dbReference type="Gene3D" id="2.60.120.200">
    <property type="match status" value="1"/>
</dbReference>
<dbReference type="OrthoDB" id="9770860at2"/>
<dbReference type="Proteomes" id="UP000003922">
    <property type="component" value="Unassembled WGS sequence"/>
</dbReference>
<dbReference type="NCBIfam" id="NF033578">
    <property type="entry name" value="transpos_IS5_1"/>
    <property type="match status" value="1"/>
</dbReference>
<organism evidence="2 3">
    <name type="scientific">Crocosphaera watsonii WH 8501</name>
    <dbReference type="NCBI Taxonomy" id="165597"/>
    <lineage>
        <taxon>Bacteria</taxon>
        <taxon>Bacillati</taxon>
        <taxon>Cyanobacteriota</taxon>
        <taxon>Cyanophyceae</taxon>
        <taxon>Oscillatoriophycideae</taxon>
        <taxon>Chroococcales</taxon>
        <taxon>Aphanothecaceae</taxon>
        <taxon>Crocosphaera</taxon>
    </lineage>
</organism>
<dbReference type="EMBL" id="AADV02000220">
    <property type="protein sequence ID" value="EAM47830.1"/>
    <property type="molecule type" value="Genomic_DNA"/>
</dbReference>
<dbReference type="AlphaFoldDB" id="Q4BVA3"/>
<comment type="caution">
    <text evidence="2">The sequence shown here is derived from an EMBL/GenBank/DDBJ whole genome shotgun (WGS) entry which is preliminary data.</text>
</comment>
<protein>
    <recommendedName>
        <fullName evidence="1">Transposase InsH N-terminal domain-containing protein</fullName>
    </recommendedName>
</protein>
<evidence type="ECO:0000313" key="2">
    <source>
        <dbReference type="EMBL" id="EAM47830.1"/>
    </source>
</evidence>
<dbReference type="Pfam" id="PF05598">
    <property type="entry name" value="DUF772"/>
    <property type="match status" value="1"/>
</dbReference>
<dbReference type="InterPro" id="IPR047710">
    <property type="entry name" value="Transpos_IS5-like"/>
</dbReference>
<dbReference type="SUPFAM" id="SSF49899">
    <property type="entry name" value="Concanavalin A-like lectins/glucanases"/>
    <property type="match status" value="1"/>
</dbReference>
<feature type="domain" description="Transposase InsH N-terminal" evidence="1">
    <location>
        <begin position="20"/>
        <end position="116"/>
    </location>
</feature>